<keyword evidence="1 7" id="KW-0816">Tricarboxylic acid cycle</keyword>
<dbReference type="GO" id="GO:0042709">
    <property type="term" value="C:succinate-CoA ligase complex"/>
    <property type="evidence" value="ECO:0007669"/>
    <property type="project" value="TreeGrafter"/>
</dbReference>
<gene>
    <name evidence="7 9" type="primary">sucC</name>
    <name evidence="9" type="ORF">GJR99_13500</name>
</gene>
<evidence type="ECO:0000313" key="9">
    <source>
        <dbReference type="EMBL" id="MRW97582.1"/>
    </source>
</evidence>
<evidence type="ECO:0000259" key="8">
    <source>
        <dbReference type="PROSITE" id="PS50975"/>
    </source>
</evidence>
<evidence type="ECO:0000256" key="7">
    <source>
        <dbReference type="HAMAP-Rule" id="MF_00558"/>
    </source>
</evidence>
<dbReference type="InterPro" id="IPR013815">
    <property type="entry name" value="ATP_grasp_subdomain_1"/>
</dbReference>
<protein>
    <recommendedName>
        <fullName evidence="7">Succinate--CoA ligase [ADP-forming] subunit beta</fullName>
        <ecNumber evidence="7">6.2.1.5</ecNumber>
    </recommendedName>
    <alternativeName>
        <fullName evidence="7">Succinyl-CoA synthetase subunit beta</fullName>
        <shortName evidence="7">SCS-beta</shortName>
    </alternativeName>
</protein>
<evidence type="ECO:0000256" key="4">
    <source>
        <dbReference type="ARBA" id="ARBA00022741"/>
    </source>
</evidence>
<comment type="catalytic activity">
    <reaction evidence="7">
        <text>succinate + ATP + CoA = succinyl-CoA + ADP + phosphate</text>
        <dbReference type="Rhea" id="RHEA:17661"/>
        <dbReference type="ChEBI" id="CHEBI:30031"/>
        <dbReference type="ChEBI" id="CHEBI:30616"/>
        <dbReference type="ChEBI" id="CHEBI:43474"/>
        <dbReference type="ChEBI" id="CHEBI:57287"/>
        <dbReference type="ChEBI" id="CHEBI:57292"/>
        <dbReference type="ChEBI" id="CHEBI:456216"/>
        <dbReference type="EC" id="6.2.1.5"/>
    </reaction>
</comment>
<comment type="function">
    <text evidence="7">Succinyl-CoA synthetase functions in the citric acid cycle (TCA), coupling the hydrolysis of succinyl-CoA to the synthesis of either ATP or GTP and thus represents the only step of substrate-level phosphorylation in the TCA. The beta subunit provides nucleotide specificity of the enzyme and binds the substrate succinate, while the binding sites for coenzyme A and phosphate are found in the alpha subunit.</text>
</comment>
<evidence type="ECO:0000256" key="3">
    <source>
        <dbReference type="ARBA" id="ARBA00022723"/>
    </source>
</evidence>
<feature type="binding site" evidence="7">
    <location>
        <position position="45"/>
    </location>
    <ligand>
        <name>ATP</name>
        <dbReference type="ChEBI" id="CHEBI:30616"/>
    </ligand>
</feature>
<dbReference type="GO" id="GO:0000287">
    <property type="term" value="F:magnesium ion binding"/>
    <property type="evidence" value="ECO:0007669"/>
    <property type="project" value="UniProtKB-UniRule"/>
</dbReference>
<dbReference type="InterPro" id="IPR016102">
    <property type="entry name" value="Succinyl-CoA_synth-like"/>
</dbReference>
<dbReference type="InterPro" id="IPR013650">
    <property type="entry name" value="ATP-grasp_succ-CoA_synth-type"/>
</dbReference>
<evidence type="ECO:0000256" key="6">
    <source>
        <dbReference type="ARBA" id="ARBA00022842"/>
    </source>
</evidence>
<keyword evidence="3 7" id="KW-0479">Metal-binding</keyword>
<dbReference type="Pfam" id="PF00549">
    <property type="entry name" value="Ligase_CoA"/>
    <property type="match status" value="1"/>
</dbReference>
<keyword evidence="4 7" id="KW-0547">Nucleotide-binding</keyword>
<dbReference type="InterPro" id="IPR017866">
    <property type="entry name" value="Succ-CoA_synthase_bsu_CS"/>
</dbReference>
<name>A0A6A8GAF8_9EURY</name>
<feature type="binding site" evidence="7">
    <location>
        <position position="191"/>
    </location>
    <ligand>
        <name>Mg(2+)</name>
        <dbReference type="ChEBI" id="CHEBI:18420"/>
    </ligand>
</feature>
<dbReference type="EMBL" id="WKJQ01000001">
    <property type="protein sequence ID" value="MRW97582.1"/>
    <property type="molecule type" value="Genomic_DNA"/>
</dbReference>
<dbReference type="OrthoDB" id="146449at2157"/>
<dbReference type="PANTHER" id="PTHR11815">
    <property type="entry name" value="SUCCINYL-COA SYNTHETASE BETA CHAIN"/>
    <property type="match status" value="1"/>
</dbReference>
<dbReference type="GO" id="GO:0004775">
    <property type="term" value="F:succinate-CoA ligase (ADP-forming) activity"/>
    <property type="evidence" value="ECO:0007669"/>
    <property type="project" value="UniProtKB-UniRule"/>
</dbReference>
<feature type="binding site" evidence="7">
    <location>
        <begin position="313"/>
        <end position="315"/>
    </location>
    <ligand>
        <name>substrate</name>
        <note>ligand shared with subunit alpha</note>
    </ligand>
</feature>
<dbReference type="InterPro" id="IPR011761">
    <property type="entry name" value="ATP-grasp"/>
</dbReference>
<reference evidence="9 10" key="1">
    <citation type="submission" date="2019-11" db="EMBL/GenBank/DDBJ databases">
        <title>Whole genome sequence of Haloferax sp. MBLA0078.</title>
        <authorList>
            <person name="Seo M.-J."/>
            <person name="Cho E.-S."/>
        </authorList>
    </citation>
    <scope>NUCLEOTIDE SEQUENCE [LARGE SCALE GENOMIC DNA]</scope>
    <source>
        <strain evidence="9 10">MBLA0078</strain>
    </source>
</reference>
<organism evidence="9 10">
    <name type="scientific">Haloferax marinum</name>
    <dbReference type="NCBI Taxonomy" id="2666143"/>
    <lineage>
        <taxon>Archaea</taxon>
        <taxon>Methanobacteriati</taxon>
        <taxon>Methanobacteriota</taxon>
        <taxon>Stenosarchaea group</taxon>
        <taxon>Halobacteria</taxon>
        <taxon>Halobacteriales</taxon>
        <taxon>Haloferacaceae</taxon>
        <taxon>Haloferax</taxon>
    </lineage>
</organism>
<dbReference type="NCBIfam" id="NF001913">
    <property type="entry name" value="PRK00696.1"/>
    <property type="match status" value="1"/>
</dbReference>
<proteinExistence type="inferred from homology"/>
<keyword evidence="10" id="KW-1185">Reference proteome</keyword>
<feature type="binding site" evidence="7">
    <location>
        <position position="99"/>
    </location>
    <ligand>
        <name>ATP</name>
        <dbReference type="ChEBI" id="CHEBI:30616"/>
    </ligand>
</feature>
<dbReference type="SUPFAM" id="SSF52210">
    <property type="entry name" value="Succinyl-CoA synthetase domains"/>
    <property type="match status" value="1"/>
</dbReference>
<dbReference type="SUPFAM" id="SSF56059">
    <property type="entry name" value="Glutathione synthetase ATP-binding domain-like"/>
    <property type="match status" value="1"/>
</dbReference>
<comment type="pathway">
    <text evidence="7">Carbohydrate metabolism; tricarboxylic acid cycle; succinate from succinyl-CoA (ligase route): step 1/1.</text>
</comment>
<dbReference type="GO" id="GO:0006104">
    <property type="term" value="P:succinyl-CoA metabolic process"/>
    <property type="evidence" value="ECO:0007669"/>
    <property type="project" value="TreeGrafter"/>
</dbReference>
<dbReference type="GO" id="GO:0004776">
    <property type="term" value="F:succinate-CoA ligase (GDP-forming) activity"/>
    <property type="evidence" value="ECO:0007669"/>
    <property type="project" value="RHEA"/>
</dbReference>
<dbReference type="FunFam" id="3.30.470.20:FF:000002">
    <property type="entry name" value="Succinate--CoA ligase [ADP-forming] subunit beta"/>
    <property type="match status" value="1"/>
</dbReference>
<feature type="binding site" evidence="7">
    <location>
        <position position="91"/>
    </location>
    <ligand>
        <name>ATP</name>
        <dbReference type="ChEBI" id="CHEBI:30616"/>
    </ligand>
</feature>
<evidence type="ECO:0000313" key="10">
    <source>
        <dbReference type="Proteomes" id="UP000443423"/>
    </source>
</evidence>
<feature type="binding site" evidence="7">
    <location>
        <position position="256"/>
    </location>
    <ligand>
        <name>substrate</name>
        <note>ligand shared with subunit alpha</note>
    </ligand>
</feature>
<dbReference type="Gene3D" id="3.40.50.261">
    <property type="entry name" value="Succinyl-CoA synthetase domains"/>
    <property type="match status" value="1"/>
</dbReference>
<dbReference type="PANTHER" id="PTHR11815:SF10">
    <property type="entry name" value="SUCCINATE--COA LIGASE [GDP-FORMING] SUBUNIT BETA, MITOCHONDRIAL"/>
    <property type="match status" value="1"/>
</dbReference>
<dbReference type="NCBIfam" id="TIGR01016">
    <property type="entry name" value="sucCoAbeta"/>
    <property type="match status" value="1"/>
</dbReference>
<comment type="cofactor">
    <cofactor evidence="7">
        <name>Mg(2+)</name>
        <dbReference type="ChEBI" id="CHEBI:18420"/>
    </cofactor>
    <text evidence="7">Binds 1 Mg(2+) ion per subunit.</text>
</comment>
<evidence type="ECO:0000256" key="5">
    <source>
        <dbReference type="ARBA" id="ARBA00022840"/>
    </source>
</evidence>
<dbReference type="FunFam" id="3.40.50.261:FF:000007">
    <property type="entry name" value="Succinate--CoA ligase [ADP-forming] subunit beta"/>
    <property type="match status" value="1"/>
</dbReference>
<accession>A0A6A8GAF8</accession>
<dbReference type="Gene3D" id="3.30.470.20">
    <property type="entry name" value="ATP-grasp fold, B domain"/>
    <property type="match status" value="1"/>
</dbReference>
<dbReference type="InterPro" id="IPR005811">
    <property type="entry name" value="SUCC_ACL_C"/>
</dbReference>
<evidence type="ECO:0000256" key="1">
    <source>
        <dbReference type="ARBA" id="ARBA00022532"/>
    </source>
</evidence>
<feature type="binding site" evidence="7">
    <location>
        <position position="94"/>
    </location>
    <ligand>
        <name>ATP</name>
        <dbReference type="ChEBI" id="CHEBI:30616"/>
    </ligand>
</feature>
<feature type="binding site" evidence="7">
    <location>
        <position position="205"/>
    </location>
    <ligand>
        <name>Mg(2+)</name>
        <dbReference type="ChEBI" id="CHEBI:18420"/>
    </ligand>
</feature>
<dbReference type="Pfam" id="PF08442">
    <property type="entry name" value="ATP-grasp_2"/>
    <property type="match status" value="1"/>
</dbReference>
<comment type="caution">
    <text evidence="9">The sequence shown here is derived from an EMBL/GenBank/DDBJ whole genome shotgun (WGS) entry which is preliminary data.</text>
</comment>
<dbReference type="GO" id="GO:0005524">
    <property type="term" value="F:ATP binding"/>
    <property type="evidence" value="ECO:0007669"/>
    <property type="project" value="UniProtKB-UniRule"/>
</dbReference>
<keyword evidence="5 7" id="KW-0067">ATP-binding</keyword>
<dbReference type="AlphaFoldDB" id="A0A6A8GAF8"/>
<keyword evidence="6 7" id="KW-0460">Magnesium</keyword>
<dbReference type="InterPro" id="IPR005809">
    <property type="entry name" value="Succ_CoA_ligase-like_bsu"/>
</dbReference>
<sequence length="381" mass="40975">MKLHEYQAKNIFAEAGIPVPESRLASSVDEVMDAVEDIGYPAAIKAQVHVGGRGKAGGIKIAMDEDEARQAAEDILGMDLKGYTVDRVLVEAGVDFENELYVGITMDRGEGKPVAMVSTEGGVNIEEVAEENPDAIAREHIDPAFGLHPYQARKIVFDAGIPRDVAFDVASFLSTLYDLYEANDASDIEINPVMITSDRDVVAADAVMNIDDDALFRHEDLAAMEEDSYEDELEAKAGEYGFDYVRLSGNVGIIGNGAGLVMTTLDLVDYFGGKPANFLDIGGGAKASRVANALDMVFSDENVDSVVFNIFGGITRGDEVAKGINEALEQFDEIPKPVVVRLAGTNAEEGMEILNTDLVQVEGTLEDAVQRAVENAQEVSQ</sequence>
<dbReference type="UniPathway" id="UPA00223">
    <property type="reaction ID" value="UER00999"/>
</dbReference>
<keyword evidence="2 7" id="KW-0436">Ligase</keyword>
<dbReference type="PROSITE" id="PS50975">
    <property type="entry name" value="ATP_GRASP"/>
    <property type="match status" value="1"/>
</dbReference>
<comment type="catalytic activity">
    <reaction evidence="7">
        <text>GTP + succinate + CoA = succinyl-CoA + GDP + phosphate</text>
        <dbReference type="Rhea" id="RHEA:22120"/>
        <dbReference type="ChEBI" id="CHEBI:30031"/>
        <dbReference type="ChEBI" id="CHEBI:37565"/>
        <dbReference type="ChEBI" id="CHEBI:43474"/>
        <dbReference type="ChEBI" id="CHEBI:57287"/>
        <dbReference type="ChEBI" id="CHEBI:57292"/>
        <dbReference type="ChEBI" id="CHEBI:58189"/>
    </reaction>
</comment>
<comment type="similarity">
    <text evidence="7">Belongs to the succinate/malate CoA ligase beta subunit family.</text>
</comment>
<feature type="domain" description="ATP-grasp" evidence="8">
    <location>
        <begin position="9"/>
        <end position="219"/>
    </location>
</feature>
<dbReference type="HAMAP" id="MF_00558">
    <property type="entry name" value="Succ_CoA_beta"/>
    <property type="match status" value="1"/>
</dbReference>
<dbReference type="Gene3D" id="3.30.1490.20">
    <property type="entry name" value="ATP-grasp fold, A domain"/>
    <property type="match status" value="1"/>
</dbReference>
<feature type="binding site" evidence="7">
    <location>
        <begin position="52"/>
        <end position="54"/>
    </location>
    <ligand>
        <name>ATP</name>
        <dbReference type="ChEBI" id="CHEBI:30616"/>
    </ligand>
</feature>
<dbReference type="PIRSF" id="PIRSF001554">
    <property type="entry name" value="SucCS_beta"/>
    <property type="match status" value="1"/>
</dbReference>
<dbReference type="RefSeq" id="WP_151113013.1">
    <property type="nucleotide sequence ID" value="NZ_WKJQ01000001.1"/>
</dbReference>
<evidence type="ECO:0000256" key="2">
    <source>
        <dbReference type="ARBA" id="ARBA00022598"/>
    </source>
</evidence>
<dbReference type="Proteomes" id="UP000443423">
    <property type="component" value="Unassembled WGS sequence"/>
</dbReference>
<dbReference type="EC" id="6.2.1.5" evidence="7"/>
<dbReference type="GO" id="GO:0006099">
    <property type="term" value="P:tricarboxylic acid cycle"/>
    <property type="evidence" value="ECO:0007669"/>
    <property type="project" value="UniProtKB-UniRule"/>
</dbReference>
<dbReference type="PROSITE" id="PS01217">
    <property type="entry name" value="SUCCINYL_COA_LIG_3"/>
    <property type="match status" value="1"/>
</dbReference>
<comment type="subunit">
    <text evidence="7">Heterotetramer of two alpha and two beta subunits.</text>
</comment>